<dbReference type="Proteomes" id="UP000268350">
    <property type="component" value="Unassembled WGS sequence"/>
</dbReference>
<keyword evidence="6" id="KW-1185">Reference proteome</keyword>
<dbReference type="STRING" id="7266.A0A3B0JQR5"/>
<feature type="domain" description="SCP" evidence="4">
    <location>
        <begin position="70"/>
        <end position="233"/>
    </location>
</feature>
<dbReference type="InterPro" id="IPR035940">
    <property type="entry name" value="CAP_sf"/>
</dbReference>
<dbReference type="GO" id="GO:0005576">
    <property type="term" value="C:extracellular region"/>
    <property type="evidence" value="ECO:0007669"/>
    <property type="project" value="UniProtKB-SubCell"/>
</dbReference>
<dbReference type="Pfam" id="PF00188">
    <property type="entry name" value="CAP"/>
    <property type="match status" value="2"/>
</dbReference>
<name>A0A3B0JQR5_DROGU</name>
<feature type="signal peptide" evidence="3">
    <location>
        <begin position="1"/>
        <end position="24"/>
    </location>
</feature>
<dbReference type="AlphaFoldDB" id="A0A3B0JQR5"/>
<evidence type="ECO:0000256" key="2">
    <source>
        <dbReference type="ARBA" id="ARBA00022525"/>
    </source>
</evidence>
<keyword evidence="3" id="KW-0732">Signal</keyword>
<dbReference type="InterPro" id="IPR001283">
    <property type="entry name" value="CRISP-related"/>
</dbReference>
<dbReference type="EMBL" id="OUUW01000001">
    <property type="protein sequence ID" value="SPP75001.1"/>
    <property type="molecule type" value="Genomic_DNA"/>
</dbReference>
<feature type="chain" id="PRO_5017362845" evidence="3">
    <location>
        <begin position="25"/>
        <end position="667"/>
    </location>
</feature>
<sequence length="667" mass="75822">MAVDRRLHLWLCIWLCLRLRCCLCEQQEFDFCAQGACFEGTGPHLACTHSRTFDSAACPAGAQLLRIDNSLARYIVREHNVARNQVARGTFHKLPAAQRMLTVHWDERLAWLAELSVMKCLLQRHSCIRSPSYQLPGQNEAYNKFRGDQDPLKILRSQLKAWQDEYIYVDLTTILGGNNLTKQDVGHYLQMITASVEGIGCAMALYTKDKWTYHLTKCVYSCYHDCLPIYPTGHLPGELCRFGINQAYRALCSDKERLMCDESDCCDLTDPKSAPLDEAHDSQNIAARYRNFAMPGKPLGRSRRAAYKEVFKLNTNDLHNSSHTKWNSMWPQVAAFPRDFCFLPFSCFANMKRWGSMLWYAAALLLLVQVCAKKMPKYCKRMKRPSKTRTDYCSVASCAGQANIGCKNEMKFITGCVGNMFNISAATRNFIVRQHNTYRNIVARGKLHDLPPSGRMLKMQWHEELAELARFAAYRCSIGKVYRCFATMEYAGAGYNMAYNKFPGEQDYLKIVRAQLKTWYEQYQYSNAKSIVTGKAPGGQEIGHFLQIVSGLSDRIGCAIFRSRHFGFNYQALICAYSCSKPTKVPVYKLSRIPAEHCTCGSDHNHKNLCSAFERVPSCEAEPPKDLAHDMTVMGLDYESTWNLDKKALNTSNPVQNVANFIEGQAT</sequence>
<evidence type="ECO:0000313" key="5">
    <source>
        <dbReference type="EMBL" id="SPP75001.1"/>
    </source>
</evidence>
<evidence type="ECO:0000259" key="4">
    <source>
        <dbReference type="SMART" id="SM00198"/>
    </source>
</evidence>
<dbReference type="CDD" id="cd05380">
    <property type="entry name" value="CAP_euk"/>
    <property type="match status" value="2"/>
</dbReference>
<gene>
    <name evidence="5" type="ORF">DGUA_6G002720</name>
</gene>
<dbReference type="OMA" id="QYKHVTA"/>
<keyword evidence="2" id="KW-0964">Secreted</keyword>
<dbReference type="OrthoDB" id="414826at2759"/>
<dbReference type="Gene3D" id="3.40.33.10">
    <property type="entry name" value="CAP"/>
    <property type="match status" value="2"/>
</dbReference>
<proteinExistence type="predicted"/>
<evidence type="ECO:0000256" key="3">
    <source>
        <dbReference type="SAM" id="SignalP"/>
    </source>
</evidence>
<reference evidence="6" key="1">
    <citation type="submission" date="2018-01" db="EMBL/GenBank/DDBJ databases">
        <authorList>
            <person name="Alioto T."/>
            <person name="Alioto T."/>
        </authorList>
    </citation>
    <scope>NUCLEOTIDE SEQUENCE [LARGE SCALE GENOMIC DNA]</scope>
</reference>
<dbReference type="SMART" id="SM00198">
    <property type="entry name" value="SCP"/>
    <property type="match status" value="2"/>
</dbReference>
<dbReference type="SUPFAM" id="SSF55797">
    <property type="entry name" value="PR-1-like"/>
    <property type="match status" value="2"/>
</dbReference>
<protein>
    <submittedName>
        <fullName evidence="5">Blast:Venom allergen 5</fullName>
    </submittedName>
</protein>
<dbReference type="InterPro" id="IPR014044">
    <property type="entry name" value="CAP_dom"/>
</dbReference>
<dbReference type="PANTHER" id="PTHR10334">
    <property type="entry name" value="CYSTEINE-RICH SECRETORY PROTEIN-RELATED"/>
    <property type="match status" value="1"/>
</dbReference>
<feature type="domain" description="SCP" evidence="4">
    <location>
        <begin position="426"/>
        <end position="578"/>
    </location>
</feature>
<organism evidence="5 6">
    <name type="scientific">Drosophila guanche</name>
    <name type="common">Fruit fly</name>
    <dbReference type="NCBI Taxonomy" id="7266"/>
    <lineage>
        <taxon>Eukaryota</taxon>
        <taxon>Metazoa</taxon>
        <taxon>Ecdysozoa</taxon>
        <taxon>Arthropoda</taxon>
        <taxon>Hexapoda</taxon>
        <taxon>Insecta</taxon>
        <taxon>Pterygota</taxon>
        <taxon>Neoptera</taxon>
        <taxon>Endopterygota</taxon>
        <taxon>Diptera</taxon>
        <taxon>Brachycera</taxon>
        <taxon>Muscomorpha</taxon>
        <taxon>Ephydroidea</taxon>
        <taxon>Drosophilidae</taxon>
        <taxon>Drosophila</taxon>
        <taxon>Sophophora</taxon>
    </lineage>
</organism>
<comment type="subcellular location">
    <subcellularLocation>
        <location evidence="1">Secreted</location>
    </subcellularLocation>
</comment>
<evidence type="ECO:0000313" key="6">
    <source>
        <dbReference type="Proteomes" id="UP000268350"/>
    </source>
</evidence>
<accession>A0A3B0JQR5</accession>
<evidence type="ECO:0000256" key="1">
    <source>
        <dbReference type="ARBA" id="ARBA00004613"/>
    </source>
</evidence>